<dbReference type="InterPro" id="IPR029039">
    <property type="entry name" value="Flavoprotein-like_sf"/>
</dbReference>
<evidence type="ECO:0000256" key="1">
    <source>
        <dbReference type="ARBA" id="ARBA00001917"/>
    </source>
</evidence>
<protein>
    <submittedName>
        <fullName evidence="5">Flavodoxin</fullName>
    </submittedName>
</protein>
<reference evidence="6" key="1">
    <citation type="journal article" date="2019" name="Int. J. Syst. Evol. Microbiol.">
        <title>The Global Catalogue of Microorganisms (GCM) 10K type strain sequencing project: providing services to taxonomists for standard genome sequencing and annotation.</title>
        <authorList>
            <consortium name="The Broad Institute Genomics Platform"/>
            <consortium name="The Broad Institute Genome Sequencing Center for Infectious Disease"/>
            <person name="Wu L."/>
            <person name="Ma J."/>
        </authorList>
    </citation>
    <scope>NUCLEOTIDE SEQUENCE [LARGE SCALE GENOMIC DNA]</scope>
    <source>
        <strain evidence="6">CGMCC 4.1530</strain>
    </source>
</reference>
<dbReference type="PROSITE" id="PS50902">
    <property type="entry name" value="FLAVODOXIN_LIKE"/>
    <property type="match status" value="1"/>
</dbReference>
<accession>A0ABW1VSH8</accession>
<proteinExistence type="predicted"/>
<dbReference type="Pfam" id="PF00258">
    <property type="entry name" value="Flavodoxin_1"/>
    <property type="match status" value="1"/>
</dbReference>
<keyword evidence="3" id="KW-0288">FMN</keyword>
<evidence type="ECO:0000256" key="3">
    <source>
        <dbReference type="ARBA" id="ARBA00022643"/>
    </source>
</evidence>
<evidence type="ECO:0000256" key="2">
    <source>
        <dbReference type="ARBA" id="ARBA00022630"/>
    </source>
</evidence>
<sequence>MATIGIYIGTVYGNALLIGEQAEPLLAAAGHRVQLFEEPTLSQWLDESIQIRLIITSTTGQGDFPDTIGGLFSAMKEQQGYQPEVRYGLIALGDSSYPDFCAAGLAFDQLLQQQLARRIGDVLMIDAGEYPEPEMAALPWLEQWVTLL</sequence>
<name>A0ABW1VSH8_9GAMM</name>
<dbReference type="NCBIfam" id="NF005989">
    <property type="entry name" value="PRK08105.1"/>
    <property type="match status" value="1"/>
</dbReference>
<dbReference type="RefSeq" id="WP_212707758.1">
    <property type="nucleotide sequence ID" value="NZ_BAAAFW010000014.1"/>
</dbReference>
<evidence type="ECO:0000259" key="4">
    <source>
        <dbReference type="PROSITE" id="PS50902"/>
    </source>
</evidence>
<comment type="cofactor">
    <cofactor evidence="1">
        <name>FMN</name>
        <dbReference type="ChEBI" id="CHEBI:58210"/>
    </cofactor>
</comment>
<dbReference type="InterPro" id="IPR008254">
    <property type="entry name" value="Flavodoxin/NO_synth"/>
</dbReference>
<organism evidence="5 6">
    <name type="scientific">Tatumella punctata</name>
    <dbReference type="NCBI Taxonomy" id="399969"/>
    <lineage>
        <taxon>Bacteria</taxon>
        <taxon>Pseudomonadati</taxon>
        <taxon>Pseudomonadota</taxon>
        <taxon>Gammaproteobacteria</taxon>
        <taxon>Enterobacterales</taxon>
        <taxon>Erwiniaceae</taxon>
        <taxon>Tatumella</taxon>
    </lineage>
</organism>
<keyword evidence="2" id="KW-0285">Flavoprotein</keyword>
<dbReference type="Gene3D" id="3.40.50.360">
    <property type="match status" value="1"/>
</dbReference>
<dbReference type="PANTHER" id="PTHR19384:SF128">
    <property type="entry name" value="NADPH OXIDOREDUCTASE A"/>
    <property type="match status" value="1"/>
</dbReference>
<evidence type="ECO:0000313" key="6">
    <source>
        <dbReference type="Proteomes" id="UP001596215"/>
    </source>
</evidence>
<dbReference type="Proteomes" id="UP001596215">
    <property type="component" value="Unassembled WGS sequence"/>
</dbReference>
<feature type="domain" description="Flavodoxin-like" evidence="4">
    <location>
        <begin position="4"/>
        <end position="145"/>
    </location>
</feature>
<evidence type="ECO:0000313" key="5">
    <source>
        <dbReference type="EMBL" id="MFC6362820.1"/>
    </source>
</evidence>
<keyword evidence="6" id="KW-1185">Reference proteome</keyword>
<comment type="caution">
    <text evidence="5">The sequence shown here is derived from an EMBL/GenBank/DDBJ whole genome shotgun (WGS) entry which is preliminary data.</text>
</comment>
<dbReference type="PANTHER" id="PTHR19384">
    <property type="entry name" value="NITRIC OXIDE SYNTHASE-RELATED"/>
    <property type="match status" value="1"/>
</dbReference>
<gene>
    <name evidence="5" type="ORF">ACFP73_12080</name>
</gene>
<dbReference type="EMBL" id="JBHSUC010000015">
    <property type="protein sequence ID" value="MFC6362820.1"/>
    <property type="molecule type" value="Genomic_DNA"/>
</dbReference>
<dbReference type="SUPFAM" id="SSF52218">
    <property type="entry name" value="Flavoproteins"/>
    <property type="match status" value="1"/>
</dbReference>